<dbReference type="OrthoDB" id="9795680at2"/>
<evidence type="ECO:0000256" key="2">
    <source>
        <dbReference type="ARBA" id="ARBA00022670"/>
    </source>
</evidence>
<dbReference type="Gene3D" id="3.40.50.200">
    <property type="entry name" value="Peptidase S8/S53 domain"/>
    <property type="match status" value="1"/>
</dbReference>
<feature type="active site" description="Charge relay system" evidence="5">
    <location>
        <position position="194"/>
    </location>
</feature>
<dbReference type="InterPro" id="IPR000209">
    <property type="entry name" value="Peptidase_S8/S53_dom"/>
</dbReference>
<proteinExistence type="inferred from homology"/>
<feature type="active site" description="Charge relay system" evidence="5">
    <location>
        <position position="394"/>
    </location>
</feature>
<evidence type="ECO:0000256" key="3">
    <source>
        <dbReference type="ARBA" id="ARBA00022801"/>
    </source>
</evidence>
<dbReference type="AlphaFoldDB" id="A0A239JDP7"/>
<accession>A0A239JDP7</accession>
<dbReference type="Pfam" id="PF00082">
    <property type="entry name" value="Peptidase_S8"/>
    <property type="match status" value="1"/>
</dbReference>
<name>A0A239JDP7_9ACTN</name>
<keyword evidence="3 5" id="KW-0378">Hydrolase</keyword>
<evidence type="ECO:0000313" key="10">
    <source>
        <dbReference type="Proteomes" id="UP000198373"/>
    </source>
</evidence>
<dbReference type="Proteomes" id="UP000198373">
    <property type="component" value="Unassembled WGS sequence"/>
</dbReference>
<feature type="region of interest" description="Disordered" evidence="6">
    <location>
        <begin position="455"/>
        <end position="477"/>
    </location>
</feature>
<dbReference type="PRINTS" id="PR00723">
    <property type="entry name" value="SUBTILISIN"/>
</dbReference>
<evidence type="ECO:0000256" key="7">
    <source>
        <dbReference type="SAM" id="SignalP"/>
    </source>
</evidence>
<dbReference type="GO" id="GO:0004252">
    <property type="term" value="F:serine-type endopeptidase activity"/>
    <property type="evidence" value="ECO:0007669"/>
    <property type="project" value="UniProtKB-UniRule"/>
</dbReference>
<sequence>MSPTRRSARGITVTALAAALAAGTAAPAAAAPPSDAERVGVIVQQLPGAGDAPERAVAAAGGTVVRQLGIIDAFSASVPEDRLAALRAVPGVREVTEDATVRLTSAEVTDQISQSGSLDWITESTGATAMWQKGYTGKGVDVAVIDSGVVPVEGLDTAGKLVYGPDLSLEAQQCDSSGQNCVSGPAYALDGYGHGTAMAGIIAGRDTAAPGTVNAASGDVDFLGMAPDARVVSVKVADSAGQSDVSQVIAGIDWVVANRRANGLDIRVLNLAFGTDGVQDYTLDPLAHAAEAAWRAGIVVVVSAGNRGSADEKLTNPAYDPYVLAVGAVDDRGTFAMSDDVIPEWSSKGDGIRNPDVVAPGSRVVGLRSPGSLLDTGFPEGRVGTRFFRGSGTSQAAAVVSGGVALMLQQRPTLTPDQVKALLLDTARRIPSADAQGQGRGLIGLAAAMRKQPPKQAAQTWPRSTGSGSLEASRGTAHVSVGGAELTGERDVFGTAWSGHVWATSSAAGTAFTDGSWSGDRFTGGSWLKRPWFGHGWNADHFAGQTWDGTAWVAVPWLPDADGRFSARTWAGEEWSARTWAARTWAGDEWSARTWAARTWAGEEWSARTWAASTWATRTWAASSWA</sequence>
<evidence type="ECO:0000259" key="8">
    <source>
        <dbReference type="Pfam" id="PF00082"/>
    </source>
</evidence>
<keyword evidence="4 5" id="KW-0720">Serine protease</keyword>
<dbReference type="Gene3D" id="3.30.70.80">
    <property type="entry name" value="Peptidase S8 propeptide/proteinase inhibitor I9"/>
    <property type="match status" value="1"/>
</dbReference>
<dbReference type="SUPFAM" id="SSF52743">
    <property type="entry name" value="Subtilisin-like"/>
    <property type="match status" value="1"/>
</dbReference>
<keyword evidence="7" id="KW-0732">Signal</keyword>
<evidence type="ECO:0000256" key="5">
    <source>
        <dbReference type="PROSITE-ProRule" id="PRU01240"/>
    </source>
</evidence>
<dbReference type="InterPro" id="IPR050131">
    <property type="entry name" value="Peptidase_S8_subtilisin-like"/>
</dbReference>
<dbReference type="PANTHER" id="PTHR43806:SF65">
    <property type="entry name" value="SERINE PROTEASE APRX"/>
    <property type="match status" value="1"/>
</dbReference>
<dbReference type="GO" id="GO:0006508">
    <property type="term" value="P:proteolysis"/>
    <property type="evidence" value="ECO:0007669"/>
    <property type="project" value="UniProtKB-KW"/>
</dbReference>
<dbReference type="PANTHER" id="PTHR43806">
    <property type="entry name" value="PEPTIDASE S8"/>
    <property type="match status" value="1"/>
</dbReference>
<dbReference type="InterPro" id="IPR037045">
    <property type="entry name" value="S8pro/Inhibitor_I9_sf"/>
</dbReference>
<feature type="compositionally biased region" description="Polar residues" evidence="6">
    <location>
        <begin position="457"/>
        <end position="470"/>
    </location>
</feature>
<protein>
    <submittedName>
        <fullName evidence="9">Serine protease AprX</fullName>
    </submittedName>
</protein>
<feature type="chain" id="PRO_5012602262" evidence="7">
    <location>
        <begin position="31"/>
        <end position="626"/>
    </location>
</feature>
<feature type="active site" description="Charge relay system" evidence="5">
    <location>
        <position position="146"/>
    </location>
</feature>
<organism evidence="9 10">
    <name type="scientific">Geodermatophilus pulveris</name>
    <dbReference type="NCBI Taxonomy" id="1564159"/>
    <lineage>
        <taxon>Bacteria</taxon>
        <taxon>Bacillati</taxon>
        <taxon>Actinomycetota</taxon>
        <taxon>Actinomycetes</taxon>
        <taxon>Geodermatophilales</taxon>
        <taxon>Geodermatophilaceae</taxon>
        <taxon>Geodermatophilus</taxon>
    </lineage>
</organism>
<dbReference type="InterPro" id="IPR036852">
    <property type="entry name" value="Peptidase_S8/S53_dom_sf"/>
</dbReference>
<evidence type="ECO:0000256" key="6">
    <source>
        <dbReference type="SAM" id="MobiDB-lite"/>
    </source>
</evidence>
<feature type="signal peptide" evidence="7">
    <location>
        <begin position="1"/>
        <end position="30"/>
    </location>
</feature>
<keyword evidence="10" id="KW-1185">Reference proteome</keyword>
<feature type="domain" description="Peptidase S8/S53" evidence="8">
    <location>
        <begin position="137"/>
        <end position="437"/>
    </location>
</feature>
<dbReference type="InterPro" id="IPR015500">
    <property type="entry name" value="Peptidase_S8_subtilisin-rel"/>
</dbReference>
<dbReference type="RefSeq" id="WP_089307415.1">
    <property type="nucleotide sequence ID" value="NZ_FZOO01000014.1"/>
</dbReference>
<dbReference type="PROSITE" id="PS51892">
    <property type="entry name" value="SUBTILASE"/>
    <property type="match status" value="1"/>
</dbReference>
<comment type="similarity">
    <text evidence="1 5">Belongs to the peptidase S8 family.</text>
</comment>
<dbReference type="PROSITE" id="PS51318">
    <property type="entry name" value="TAT"/>
    <property type="match status" value="1"/>
</dbReference>
<gene>
    <name evidence="9" type="ORF">SAMN06893096_1143</name>
</gene>
<dbReference type="EMBL" id="FZOO01000014">
    <property type="protein sequence ID" value="SNT03403.1"/>
    <property type="molecule type" value="Genomic_DNA"/>
</dbReference>
<evidence type="ECO:0000313" key="9">
    <source>
        <dbReference type="EMBL" id="SNT03403.1"/>
    </source>
</evidence>
<evidence type="ECO:0000256" key="4">
    <source>
        <dbReference type="ARBA" id="ARBA00022825"/>
    </source>
</evidence>
<evidence type="ECO:0000256" key="1">
    <source>
        <dbReference type="ARBA" id="ARBA00011073"/>
    </source>
</evidence>
<reference evidence="10" key="1">
    <citation type="submission" date="2017-06" db="EMBL/GenBank/DDBJ databases">
        <authorList>
            <person name="Varghese N."/>
            <person name="Submissions S."/>
        </authorList>
    </citation>
    <scope>NUCLEOTIDE SEQUENCE [LARGE SCALE GENOMIC DNA]</scope>
    <source>
        <strain evidence="10">DSM 46839</strain>
    </source>
</reference>
<keyword evidence="2 5" id="KW-0645">Protease</keyword>
<dbReference type="InterPro" id="IPR006311">
    <property type="entry name" value="TAT_signal"/>
</dbReference>